<gene>
    <name evidence="2" type="ORF">D0501_00690</name>
</gene>
<organism evidence="2 3">
    <name type="scientific">Leuconostoc holzapfelii</name>
    <dbReference type="NCBI Taxonomy" id="434464"/>
    <lineage>
        <taxon>Bacteria</taxon>
        <taxon>Bacillati</taxon>
        <taxon>Bacillota</taxon>
        <taxon>Bacilli</taxon>
        <taxon>Lactobacillales</taxon>
        <taxon>Lactobacillaceae</taxon>
        <taxon>Leuconostoc</taxon>
    </lineage>
</organism>
<keyword evidence="3" id="KW-1185">Reference proteome</keyword>
<evidence type="ECO:0000313" key="2">
    <source>
        <dbReference type="EMBL" id="MCT8388624.1"/>
    </source>
</evidence>
<proteinExistence type="predicted"/>
<evidence type="ECO:0000313" key="3">
    <source>
        <dbReference type="Proteomes" id="UP001525857"/>
    </source>
</evidence>
<protein>
    <recommendedName>
        <fullName evidence="1">Integrase catalytic domain-containing protein</fullName>
    </recommendedName>
</protein>
<dbReference type="Proteomes" id="UP001525857">
    <property type="component" value="Unassembled WGS sequence"/>
</dbReference>
<dbReference type="Pfam" id="PF13333">
    <property type="entry name" value="rve_2"/>
    <property type="match status" value="1"/>
</dbReference>
<feature type="domain" description="Integrase catalytic" evidence="1">
    <location>
        <begin position="6"/>
        <end position="41"/>
    </location>
</feature>
<comment type="caution">
    <text evidence="2">The sequence shown here is derived from an EMBL/GenBank/DDBJ whole genome shotgun (WGS) entry which is preliminary data.</text>
</comment>
<name>A0ABT2NTC8_9LACO</name>
<sequence length="44" mass="5092">MAAFPSILKREEVYLKAYQTLTEVQAAIGWTINFYNRNRISNVA</sequence>
<reference evidence="2 3" key="1">
    <citation type="submission" date="2018-08" db="EMBL/GenBank/DDBJ databases">
        <title>Draft genome sequences of Leuconostoc spp. and Weissella spp. with biocontrol potential.</title>
        <authorList>
            <person name="Lo R."/>
            <person name="Ho V.T.T."/>
            <person name="Turner M.S."/>
        </authorList>
    </citation>
    <scope>NUCLEOTIDE SEQUENCE [LARGE SCALE GENOMIC DNA]</scope>
    <source>
        <strain evidence="2 3">733</strain>
    </source>
</reference>
<evidence type="ECO:0000259" key="1">
    <source>
        <dbReference type="Pfam" id="PF13333"/>
    </source>
</evidence>
<dbReference type="EMBL" id="QVOV01000001">
    <property type="protein sequence ID" value="MCT8388624.1"/>
    <property type="molecule type" value="Genomic_DNA"/>
</dbReference>
<accession>A0ABT2NTC8</accession>
<dbReference type="InterPro" id="IPR001584">
    <property type="entry name" value="Integrase_cat-core"/>
</dbReference>